<evidence type="ECO:0000256" key="1">
    <source>
        <dbReference type="ARBA" id="ARBA00023015"/>
    </source>
</evidence>
<evidence type="ECO:0000256" key="2">
    <source>
        <dbReference type="ARBA" id="ARBA00023125"/>
    </source>
</evidence>
<dbReference type="Gene3D" id="3.30.450.40">
    <property type="match status" value="1"/>
</dbReference>
<accession>A0ABW2H8X4</accession>
<dbReference type="PROSITE" id="PS51078">
    <property type="entry name" value="ICLR_ED"/>
    <property type="match status" value="1"/>
</dbReference>
<proteinExistence type="predicted"/>
<dbReference type="Proteomes" id="UP001596507">
    <property type="component" value="Unassembled WGS sequence"/>
</dbReference>
<dbReference type="PANTHER" id="PTHR30136:SF35">
    <property type="entry name" value="HTH-TYPE TRANSCRIPTIONAL REGULATOR RV1719"/>
    <property type="match status" value="1"/>
</dbReference>
<keyword evidence="7" id="KW-1185">Reference proteome</keyword>
<dbReference type="InterPro" id="IPR050707">
    <property type="entry name" value="HTH_MetabolicPath_Reg"/>
</dbReference>
<dbReference type="Pfam" id="PF01614">
    <property type="entry name" value="IclR_C"/>
    <property type="match status" value="1"/>
</dbReference>
<dbReference type="InterPro" id="IPR014757">
    <property type="entry name" value="Tscrpt_reg_IclR_C"/>
</dbReference>
<dbReference type="Gene3D" id="1.10.10.10">
    <property type="entry name" value="Winged helix-like DNA-binding domain superfamily/Winged helix DNA-binding domain"/>
    <property type="match status" value="1"/>
</dbReference>
<keyword evidence="3" id="KW-0804">Transcription</keyword>
<keyword evidence="2" id="KW-0238">DNA-binding</keyword>
<dbReference type="Pfam" id="PF09339">
    <property type="entry name" value="HTH_IclR"/>
    <property type="match status" value="1"/>
</dbReference>
<feature type="domain" description="HTH iclR-type" evidence="4">
    <location>
        <begin position="9"/>
        <end position="69"/>
    </location>
</feature>
<dbReference type="InterPro" id="IPR005471">
    <property type="entry name" value="Tscrpt_reg_IclR_N"/>
</dbReference>
<organism evidence="6 7">
    <name type="scientific">Microbacterium fluvii</name>
    <dbReference type="NCBI Taxonomy" id="415215"/>
    <lineage>
        <taxon>Bacteria</taxon>
        <taxon>Bacillati</taxon>
        <taxon>Actinomycetota</taxon>
        <taxon>Actinomycetes</taxon>
        <taxon>Micrococcales</taxon>
        <taxon>Microbacteriaceae</taxon>
        <taxon>Microbacterium</taxon>
    </lineage>
</organism>
<feature type="domain" description="IclR-ED" evidence="5">
    <location>
        <begin position="63"/>
        <end position="249"/>
    </location>
</feature>
<dbReference type="SMART" id="SM00346">
    <property type="entry name" value="HTH_ICLR"/>
    <property type="match status" value="1"/>
</dbReference>
<dbReference type="PROSITE" id="PS51077">
    <property type="entry name" value="HTH_ICLR"/>
    <property type="match status" value="1"/>
</dbReference>
<dbReference type="InterPro" id="IPR036388">
    <property type="entry name" value="WH-like_DNA-bd_sf"/>
</dbReference>
<evidence type="ECO:0000313" key="7">
    <source>
        <dbReference type="Proteomes" id="UP001596507"/>
    </source>
</evidence>
<evidence type="ECO:0000313" key="6">
    <source>
        <dbReference type="EMBL" id="MFC7267548.1"/>
    </source>
</evidence>
<evidence type="ECO:0000259" key="4">
    <source>
        <dbReference type="PROSITE" id="PS51077"/>
    </source>
</evidence>
<keyword evidence="1" id="KW-0805">Transcription regulation</keyword>
<reference evidence="7" key="1">
    <citation type="journal article" date="2019" name="Int. J. Syst. Evol. Microbiol.">
        <title>The Global Catalogue of Microorganisms (GCM) 10K type strain sequencing project: providing services to taxonomists for standard genome sequencing and annotation.</title>
        <authorList>
            <consortium name="The Broad Institute Genomics Platform"/>
            <consortium name="The Broad Institute Genome Sequencing Center for Infectious Disease"/>
            <person name="Wu L."/>
            <person name="Ma J."/>
        </authorList>
    </citation>
    <scope>NUCLEOTIDE SEQUENCE [LARGE SCALE GENOMIC DNA]</scope>
    <source>
        <strain evidence="7">CGMCC 1.15772</strain>
    </source>
</reference>
<dbReference type="RefSeq" id="WP_262872483.1">
    <property type="nucleotide sequence ID" value="NZ_BAABKW010000011.1"/>
</dbReference>
<evidence type="ECO:0000256" key="3">
    <source>
        <dbReference type="ARBA" id="ARBA00023163"/>
    </source>
</evidence>
<dbReference type="InterPro" id="IPR029016">
    <property type="entry name" value="GAF-like_dom_sf"/>
</dbReference>
<dbReference type="SUPFAM" id="SSF55781">
    <property type="entry name" value="GAF domain-like"/>
    <property type="match status" value="1"/>
</dbReference>
<protein>
    <submittedName>
        <fullName evidence="6">IclR family transcriptional regulator</fullName>
    </submittedName>
</protein>
<comment type="caution">
    <text evidence="6">The sequence shown here is derived from an EMBL/GenBank/DDBJ whole genome shotgun (WGS) entry which is preliminary data.</text>
</comment>
<dbReference type="EMBL" id="JBHTBE010000001">
    <property type="protein sequence ID" value="MFC7267548.1"/>
    <property type="molecule type" value="Genomic_DNA"/>
</dbReference>
<dbReference type="SUPFAM" id="SSF46785">
    <property type="entry name" value="Winged helix' DNA-binding domain"/>
    <property type="match status" value="1"/>
</dbReference>
<name>A0ABW2H8X4_9MICO</name>
<dbReference type="PANTHER" id="PTHR30136">
    <property type="entry name" value="HELIX-TURN-HELIX TRANSCRIPTIONAL REGULATOR, ICLR FAMILY"/>
    <property type="match status" value="1"/>
</dbReference>
<gene>
    <name evidence="6" type="ORF">ACFQRL_01100</name>
</gene>
<sequence>MERNEAPRIESVHRALVLVKLLSDTESISVTEAAAALSVNASTAQRLLATLVLDGFAVQQTDRRYAVGPAMTSVGPPRQASNLVRSAMEELLARTGETVHLAYLAGTRIQHTDGIEATAHALRFTLRVGVWLPAHLTAGGKALLADLTDDEVDARYSMALAGPRASRLNVDMAQLHDQLDEVRETRVAWNLEESEPGLAAVAISISQEGGQHAALSVALPIARFSKERGEQWSADLIDIADRLRALSAK</sequence>
<evidence type="ECO:0000259" key="5">
    <source>
        <dbReference type="PROSITE" id="PS51078"/>
    </source>
</evidence>
<dbReference type="InterPro" id="IPR036390">
    <property type="entry name" value="WH_DNA-bd_sf"/>
</dbReference>